<dbReference type="AlphaFoldDB" id="A0A540K7N7"/>
<dbReference type="EMBL" id="VIEB01001900">
    <property type="protein sequence ID" value="TQD70236.1"/>
    <property type="molecule type" value="Genomic_DNA"/>
</dbReference>
<comment type="similarity">
    <text evidence="2">Belongs to the major facilitator superfamily. Proton-dependent oligopeptide transporter (POT/PTR) (TC 2.A.17) family.</text>
</comment>
<evidence type="ECO:0000256" key="4">
    <source>
        <dbReference type="ARBA" id="ARBA00022989"/>
    </source>
</evidence>
<feature type="transmembrane region" description="Helical" evidence="7">
    <location>
        <begin position="403"/>
        <end position="425"/>
    </location>
</feature>
<dbReference type="Gene3D" id="1.20.1250.20">
    <property type="entry name" value="MFS general substrate transporter like domains"/>
    <property type="match status" value="1"/>
</dbReference>
<comment type="caution">
    <text evidence="8">The sequence shown here is derived from an EMBL/GenBank/DDBJ whole genome shotgun (WGS) entry which is preliminary data.</text>
</comment>
<name>A0A540K7N7_MALBA</name>
<proteinExistence type="inferred from homology"/>
<evidence type="ECO:0000256" key="5">
    <source>
        <dbReference type="ARBA" id="ARBA00023136"/>
    </source>
</evidence>
<keyword evidence="3 7" id="KW-0812">Transmembrane</keyword>
<dbReference type="PANTHER" id="PTHR11654">
    <property type="entry name" value="OLIGOPEPTIDE TRANSPORTER-RELATED"/>
    <property type="match status" value="1"/>
</dbReference>
<reference evidence="8 9" key="1">
    <citation type="journal article" date="2019" name="G3 (Bethesda)">
        <title>Sequencing of a Wild Apple (Malus baccata) Genome Unravels the Differences Between Cultivated and Wild Apple Species Regarding Disease Resistance and Cold Tolerance.</title>
        <authorList>
            <person name="Chen X."/>
        </authorList>
    </citation>
    <scope>NUCLEOTIDE SEQUENCE [LARGE SCALE GENOMIC DNA]</scope>
    <source>
        <strain evidence="9">cv. Shandingzi</strain>
        <tissue evidence="8">Leaves</tissue>
    </source>
</reference>
<dbReference type="Pfam" id="PF00854">
    <property type="entry name" value="PTR2"/>
    <property type="match status" value="1"/>
</dbReference>
<evidence type="ECO:0000256" key="6">
    <source>
        <dbReference type="SAM" id="MobiDB-lite"/>
    </source>
</evidence>
<dbReference type="SUPFAM" id="SSF103473">
    <property type="entry name" value="MFS general substrate transporter"/>
    <property type="match status" value="1"/>
</dbReference>
<dbReference type="GO" id="GO:0022857">
    <property type="term" value="F:transmembrane transporter activity"/>
    <property type="evidence" value="ECO:0007669"/>
    <property type="project" value="InterPro"/>
</dbReference>
<feature type="transmembrane region" description="Helical" evidence="7">
    <location>
        <begin position="572"/>
        <end position="596"/>
    </location>
</feature>
<feature type="transmembrane region" description="Helical" evidence="7">
    <location>
        <begin position="239"/>
        <end position="259"/>
    </location>
</feature>
<feature type="transmembrane region" description="Helical" evidence="7">
    <location>
        <begin position="445"/>
        <end position="466"/>
    </location>
</feature>
<dbReference type="InterPro" id="IPR036259">
    <property type="entry name" value="MFS_trans_sf"/>
</dbReference>
<keyword evidence="4 7" id="KW-1133">Transmembrane helix</keyword>
<comment type="subcellular location">
    <subcellularLocation>
        <location evidence="1">Membrane</location>
        <topology evidence="1">Multi-pass membrane protein</topology>
    </subcellularLocation>
</comment>
<dbReference type="CDD" id="cd17416">
    <property type="entry name" value="MFS_NPF1_2"/>
    <property type="match status" value="1"/>
</dbReference>
<feature type="transmembrane region" description="Helical" evidence="7">
    <location>
        <begin position="93"/>
        <end position="117"/>
    </location>
</feature>
<evidence type="ECO:0000256" key="3">
    <source>
        <dbReference type="ARBA" id="ARBA00022692"/>
    </source>
</evidence>
<feature type="transmembrane region" description="Helical" evidence="7">
    <location>
        <begin position="214"/>
        <end position="233"/>
    </location>
</feature>
<evidence type="ECO:0000256" key="2">
    <source>
        <dbReference type="ARBA" id="ARBA00005982"/>
    </source>
</evidence>
<keyword evidence="9" id="KW-1185">Reference proteome</keyword>
<dbReference type="InterPro" id="IPR000109">
    <property type="entry name" value="POT_fam"/>
</dbReference>
<evidence type="ECO:0000313" key="9">
    <source>
        <dbReference type="Proteomes" id="UP000315295"/>
    </source>
</evidence>
<organism evidence="8 9">
    <name type="scientific">Malus baccata</name>
    <name type="common">Siberian crab apple</name>
    <name type="synonym">Pyrus baccata</name>
    <dbReference type="NCBI Taxonomy" id="106549"/>
    <lineage>
        <taxon>Eukaryota</taxon>
        <taxon>Viridiplantae</taxon>
        <taxon>Streptophyta</taxon>
        <taxon>Embryophyta</taxon>
        <taxon>Tracheophyta</taxon>
        <taxon>Spermatophyta</taxon>
        <taxon>Magnoliopsida</taxon>
        <taxon>eudicotyledons</taxon>
        <taxon>Gunneridae</taxon>
        <taxon>Pentapetalae</taxon>
        <taxon>rosids</taxon>
        <taxon>fabids</taxon>
        <taxon>Rosales</taxon>
        <taxon>Rosaceae</taxon>
        <taxon>Amygdaloideae</taxon>
        <taxon>Maleae</taxon>
        <taxon>Malus</taxon>
    </lineage>
</organism>
<evidence type="ECO:0000256" key="7">
    <source>
        <dbReference type="SAM" id="Phobius"/>
    </source>
</evidence>
<evidence type="ECO:0008006" key="10">
    <source>
        <dbReference type="Google" id="ProtNLM"/>
    </source>
</evidence>
<feature type="region of interest" description="Disordered" evidence="6">
    <location>
        <begin position="27"/>
        <end position="48"/>
    </location>
</feature>
<evidence type="ECO:0000313" key="8">
    <source>
        <dbReference type="EMBL" id="TQD70236.1"/>
    </source>
</evidence>
<dbReference type="GO" id="GO:0016020">
    <property type="term" value="C:membrane"/>
    <property type="evidence" value="ECO:0007669"/>
    <property type="project" value="UniProtKB-SubCell"/>
</dbReference>
<feature type="compositionally biased region" description="Low complexity" evidence="6">
    <location>
        <begin position="27"/>
        <end position="36"/>
    </location>
</feature>
<dbReference type="Proteomes" id="UP000315295">
    <property type="component" value="Unassembled WGS sequence"/>
</dbReference>
<feature type="transmembrane region" description="Helical" evidence="7">
    <location>
        <begin position="57"/>
        <end position="81"/>
    </location>
</feature>
<protein>
    <recommendedName>
        <fullName evidence="10">Major facilitator superfamily (MFS) profile domain-containing protein</fullName>
    </recommendedName>
</protein>
<feature type="transmembrane region" description="Helical" evidence="7">
    <location>
        <begin position="123"/>
        <end position="143"/>
    </location>
</feature>
<feature type="transmembrane region" description="Helical" evidence="7">
    <location>
        <begin position="528"/>
        <end position="551"/>
    </location>
</feature>
<evidence type="ECO:0000256" key="1">
    <source>
        <dbReference type="ARBA" id="ARBA00004141"/>
    </source>
</evidence>
<sequence>MARDKKSSCSSSFLFFFSPKPTSINPSSYDNHSSSSEPLLLPQNHDQTRPEWKSMPYILGTESISTMATFGMTANFMVYLVREYHMEQVTAANIINIWICSYCLLTIVGASIADIYLGKFLTIAFASLATLTGMVTITLTALVPQLRPPPCILDDSLQCVSSATITQLGFLLAGLCWLGIGTGGIRPCSIPFGIDQFDSTTVEGRKSVGSYLNWYYTSSSLVLMINQTLVVYIQDSVSWSLGFGIPTLLMLCAIPLFLAGSKIYCYVKPEGSTFSSFAHVLVAAYKKRCLKLHNDERVCGVFFGASPKVDGKGNVVQSKLLLSTEFRFLKKAALVVDNEVGDDGSCPNPWRLCSIQQVEEVICVVKTLPIWASGAIFLIAYAQEGTFVVSQALRMDRHIGLNFEMPAGSIKLMSMMTVIISLPLYNRVLQPAVRKITKHEDGLPALQRIGIGYFFSILCMMVAGLIEQRRRALATSQDSSNGIAAMSVFWLFPQQIMLGLLEVFGSVGHIEFYNKEFPESMKSIGNSLPYLCLAGATYLSSVVVSIVHSVTGKHGQPNWLDNDINVGRLDNYYFLIAGLGVVNFLYFLCCACGYTYKASVKAVESVETNPIV</sequence>
<accession>A0A540K7N7</accession>
<gene>
    <name evidence="8" type="ORF">C1H46_044232</name>
</gene>
<keyword evidence="5 7" id="KW-0472">Membrane</keyword>